<gene>
    <name evidence="1" type="ORF">JCM19294_1120</name>
</gene>
<dbReference type="EMBL" id="BBML01000003">
    <property type="protein sequence ID" value="GAK96811.1"/>
    <property type="molecule type" value="Genomic_DNA"/>
</dbReference>
<proteinExistence type="predicted"/>
<protein>
    <submittedName>
        <fullName evidence="1">Uncharacterized protein</fullName>
    </submittedName>
</protein>
<comment type="caution">
    <text evidence="1">The sequence shown here is derived from an EMBL/GenBank/DDBJ whole genome shotgun (WGS) entry which is preliminary data.</text>
</comment>
<sequence length="149" mass="16801">MLKSSEIKTILDKVVNKIPAVAGYSIVYDDNDFAQKRRDFECLDTQVHLVAVLPNSNLSGINKDSSYYSNQLILFIIQPQDGKDVEINNDQIDFAIDQERKITKLFSSWGGTLECPVKGFETLGSSFEPVRDYHTTIGVTATYIFRKNA</sequence>
<dbReference type="AlphaFoldDB" id="A0A090QMP9"/>
<dbReference type="RefSeq" id="WP_042278307.1">
    <property type="nucleotide sequence ID" value="NZ_BBML01000003.1"/>
</dbReference>
<accession>A0A090QMP9</accession>
<dbReference type="Proteomes" id="UP000029221">
    <property type="component" value="Unassembled WGS sequence"/>
</dbReference>
<reference evidence="1" key="1">
    <citation type="journal article" date="2014" name="Genome Announc.">
        <title>Draft Genome Sequences of Marine Flavobacterium Nonlabens Strains NR17, NR24, NR27, NR32, NR33, and Ara13.</title>
        <authorList>
            <person name="Nakanishi M."/>
            <person name="Meirelles P."/>
            <person name="Suzuki R."/>
            <person name="Takatani N."/>
            <person name="Mino S."/>
            <person name="Suda W."/>
            <person name="Oshima K."/>
            <person name="Hattori M."/>
            <person name="Ohkuma M."/>
            <person name="Hosokawa M."/>
            <person name="Miyashita K."/>
            <person name="Thompson F.L."/>
            <person name="Niwa A."/>
            <person name="Sawabe T."/>
            <person name="Sawabe T."/>
        </authorList>
    </citation>
    <scope>NUCLEOTIDE SEQUENCE [LARGE SCALE GENOMIC DNA]</scope>
    <source>
        <strain evidence="1">JCM 19294</strain>
    </source>
</reference>
<evidence type="ECO:0000313" key="1">
    <source>
        <dbReference type="EMBL" id="GAK96811.1"/>
    </source>
</evidence>
<keyword evidence="2" id="KW-1185">Reference proteome</keyword>
<evidence type="ECO:0000313" key="2">
    <source>
        <dbReference type="Proteomes" id="UP000029221"/>
    </source>
</evidence>
<organism evidence="1 2">
    <name type="scientific">Nonlabens tegetincola</name>
    <dbReference type="NCBI Taxonomy" id="323273"/>
    <lineage>
        <taxon>Bacteria</taxon>
        <taxon>Pseudomonadati</taxon>
        <taxon>Bacteroidota</taxon>
        <taxon>Flavobacteriia</taxon>
        <taxon>Flavobacteriales</taxon>
        <taxon>Flavobacteriaceae</taxon>
        <taxon>Nonlabens</taxon>
    </lineage>
</organism>
<name>A0A090QMP9_9FLAO</name>